<dbReference type="OrthoDB" id="342264at2759"/>
<dbReference type="Gene3D" id="3.40.50.10190">
    <property type="entry name" value="BRCT domain"/>
    <property type="match status" value="4"/>
</dbReference>
<feature type="domain" description="BRCT" evidence="2">
    <location>
        <begin position="170"/>
        <end position="249"/>
    </location>
</feature>
<proteinExistence type="predicted"/>
<keyword evidence="1" id="KW-0677">Repeat</keyword>
<dbReference type="PANTHER" id="PTHR13561:SF20">
    <property type="entry name" value="DNA TOPOISOMERASE 2-BINDING PROTEIN 1"/>
    <property type="match status" value="1"/>
</dbReference>
<gene>
    <name evidence="3" type="ORF">NEDG_01299</name>
</gene>
<dbReference type="Proteomes" id="UP000185944">
    <property type="component" value="Unassembled WGS sequence"/>
</dbReference>
<dbReference type="STRING" id="1805483.A0A177EBW9"/>
<dbReference type="CDD" id="cd00027">
    <property type="entry name" value="BRCT"/>
    <property type="match status" value="2"/>
</dbReference>
<feature type="domain" description="BRCT" evidence="2">
    <location>
        <begin position="1"/>
        <end position="84"/>
    </location>
</feature>
<dbReference type="EMBL" id="LTDL01000041">
    <property type="protein sequence ID" value="OAG29226.1"/>
    <property type="molecule type" value="Genomic_DNA"/>
</dbReference>
<dbReference type="GO" id="GO:0006270">
    <property type="term" value="P:DNA replication initiation"/>
    <property type="evidence" value="ECO:0007669"/>
    <property type="project" value="TreeGrafter"/>
</dbReference>
<dbReference type="PANTHER" id="PTHR13561">
    <property type="entry name" value="DNA REPLICATION REGULATOR DPB11-RELATED"/>
    <property type="match status" value="1"/>
</dbReference>
<comment type="caution">
    <text evidence="3">The sequence shown here is derived from an EMBL/GenBank/DDBJ whole genome shotgun (WGS) entry which is preliminary data.</text>
</comment>
<dbReference type="GO" id="GO:0033314">
    <property type="term" value="P:mitotic DNA replication checkpoint signaling"/>
    <property type="evidence" value="ECO:0007669"/>
    <property type="project" value="TreeGrafter"/>
</dbReference>
<keyword evidence="4" id="KW-1185">Reference proteome</keyword>
<dbReference type="PROSITE" id="PS50172">
    <property type="entry name" value="BRCT"/>
    <property type="match status" value="3"/>
</dbReference>
<dbReference type="Pfam" id="PF00533">
    <property type="entry name" value="BRCT"/>
    <property type="match status" value="1"/>
</dbReference>
<dbReference type="RefSeq" id="XP_067543905.1">
    <property type="nucleotide sequence ID" value="XM_067688717.1"/>
</dbReference>
<dbReference type="SUPFAM" id="SSF52113">
    <property type="entry name" value="BRCT domain"/>
    <property type="match status" value="4"/>
</dbReference>
<feature type="domain" description="BRCT" evidence="2">
    <location>
        <begin position="280"/>
        <end position="344"/>
    </location>
</feature>
<dbReference type="GeneID" id="93647649"/>
<reference evidence="3 4" key="1">
    <citation type="submission" date="2016-02" db="EMBL/GenBank/DDBJ databases">
        <title>Discovery of a natural microsporidian pathogen with a broad tissue tropism in Caenorhabditis elegans.</title>
        <authorList>
            <person name="Luallen R.J."/>
            <person name="Reinke A.W."/>
            <person name="Tong L."/>
            <person name="Botts M.R."/>
            <person name="Felix M.-A."/>
            <person name="Troemel E.R."/>
        </authorList>
    </citation>
    <scope>NUCLEOTIDE SEQUENCE [LARGE SCALE GENOMIC DNA]</scope>
    <source>
        <strain evidence="3 4">JUm2807</strain>
    </source>
</reference>
<name>A0A177EBW9_9MICR</name>
<dbReference type="InterPro" id="IPR001357">
    <property type="entry name" value="BRCT_dom"/>
</dbReference>
<organism evidence="3 4">
    <name type="scientific">Nematocida displodere</name>
    <dbReference type="NCBI Taxonomy" id="1805483"/>
    <lineage>
        <taxon>Eukaryota</taxon>
        <taxon>Fungi</taxon>
        <taxon>Fungi incertae sedis</taxon>
        <taxon>Microsporidia</taxon>
        <taxon>Nematocida</taxon>
    </lineage>
</organism>
<dbReference type="GO" id="GO:0007095">
    <property type="term" value="P:mitotic G2 DNA damage checkpoint signaling"/>
    <property type="evidence" value="ECO:0007669"/>
    <property type="project" value="TreeGrafter"/>
</dbReference>
<evidence type="ECO:0000259" key="2">
    <source>
        <dbReference type="PROSITE" id="PS50172"/>
    </source>
</evidence>
<sequence length="584" mass="65440">MKVKFTSTALSSSEKSLIAKIFANTSFVLEESMSVESSYLLSYKSVCTEKKALADKWGIPAISVLWVYESLSEKTILSYRLKKYDGCIFSTSGITNPIFINYYRLLGGHFSTELNRYCDFLVVKSLEHSSSKVEYAEDNSIGVVPAEEVFYERSRGNREIVYDTFSQDVLEEELFNGIVFLIEGVSEIARLVRCKVIEYGGSRVEREGSDTHYEVYFGGSRKGKKAVWYHWVLDSIELGTLLSPEPYRIPAHPAPELPLARCTVFIGVCREEAIKTRNKVLALGGEVTQQINSQVTHCIIEDKKSLSRIKIKEIDRYKISICTLEWLNQCIYHLKRVKEGRFHVLCSGQEIKHTPLPITDENRPEPRTTIRIQPSAFTGWVVQFSGVSEGLRAEAARVFETKGAVVVDSQVYSTKCTHMVIGVVNVSLKFLSSVATGTYLLDYSVVDDLKSNTFTTEADYALSSARIRADARKLEHLVKQLTLAAKEWRKVKAQTGKGAFNNWKVTVLAEKDRATIEQLITNGDGQILADPDPSTRLFIDKETTAPGNLPNDTIQMKDILKYLVKAHANAHAKASVPPPSGPNQ</sequence>
<evidence type="ECO:0000256" key="1">
    <source>
        <dbReference type="ARBA" id="ARBA00022737"/>
    </source>
</evidence>
<evidence type="ECO:0000313" key="4">
    <source>
        <dbReference type="Proteomes" id="UP000185944"/>
    </source>
</evidence>
<evidence type="ECO:0000313" key="3">
    <source>
        <dbReference type="EMBL" id="OAG29226.1"/>
    </source>
</evidence>
<dbReference type="VEuPathDB" id="MicrosporidiaDB:NEDG_01299"/>
<dbReference type="SMART" id="SM00292">
    <property type="entry name" value="BRCT"/>
    <property type="match status" value="5"/>
</dbReference>
<dbReference type="InterPro" id="IPR036420">
    <property type="entry name" value="BRCT_dom_sf"/>
</dbReference>
<accession>A0A177EBW9</accession>
<dbReference type="AlphaFoldDB" id="A0A177EBW9"/>
<protein>
    <recommendedName>
        <fullName evidence="2">BRCT domain-containing protein</fullName>
    </recommendedName>
</protein>